<evidence type="ECO:0000256" key="3">
    <source>
        <dbReference type="PROSITE-ProRule" id="PRU00192"/>
    </source>
</evidence>
<dbReference type="AlphaFoldDB" id="A0A077WFW4"/>
<dbReference type="PROSITE" id="PS50003">
    <property type="entry name" value="PH_DOMAIN"/>
    <property type="match status" value="1"/>
</dbReference>
<feature type="domain" description="PH" evidence="6">
    <location>
        <begin position="430"/>
        <end position="526"/>
    </location>
</feature>
<feature type="region of interest" description="Disordered" evidence="4">
    <location>
        <begin position="608"/>
        <end position="684"/>
    </location>
</feature>
<gene>
    <name evidence="9" type="ORF">LRAMOSA08075</name>
</gene>
<dbReference type="InterPro" id="IPR001452">
    <property type="entry name" value="SH3_domain"/>
</dbReference>
<evidence type="ECO:0000259" key="5">
    <source>
        <dbReference type="PROSITE" id="PS50002"/>
    </source>
</evidence>
<feature type="compositionally biased region" description="Polar residues" evidence="4">
    <location>
        <begin position="608"/>
        <end position="618"/>
    </location>
</feature>
<dbReference type="InterPro" id="IPR036028">
    <property type="entry name" value="SH3-like_dom_sf"/>
</dbReference>
<dbReference type="PROSITE" id="PS50002">
    <property type="entry name" value="SH3"/>
    <property type="match status" value="1"/>
</dbReference>
<accession>A0A077WFW4</accession>
<feature type="region of interest" description="Disordered" evidence="4">
    <location>
        <begin position="313"/>
        <end position="373"/>
    </location>
</feature>
<feature type="domain" description="SH3" evidence="5">
    <location>
        <begin position="2"/>
        <end position="65"/>
    </location>
</feature>
<dbReference type="CDD" id="cd00174">
    <property type="entry name" value="SH3"/>
    <property type="match status" value="1"/>
</dbReference>
<feature type="region of interest" description="Disordered" evidence="4">
    <location>
        <begin position="91"/>
        <end position="167"/>
    </location>
</feature>
<dbReference type="SUPFAM" id="SSF47576">
    <property type="entry name" value="Calponin-homology domain, CH-domain"/>
    <property type="match status" value="1"/>
</dbReference>
<evidence type="ECO:0000259" key="8">
    <source>
        <dbReference type="PROSITE" id="PS50105"/>
    </source>
</evidence>
<dbReference type="SMART" id="SM00233">
    <property type="entry name" value="PH"/>
    <property type="match status" value="1"/>
</dbReference>
<dbReference type="Pfam" id="PF00169">
    <property type="entry name" value="PH"/>
    <property type="match status" value="1"/>
</dbReference>
<dbReference type="OrthoDB" id="73680at2759"/>
<feature type="compositionally biased region" description="Low complexity" evidence="4">
    <location>
        <begin position="343"/>
        <end position="354"/>
    </location>
</feature>
<dbReference type="EMBL" id="LK023317">
    <property type="protein sequence ID" value="CDS05547.1"/>
    <property type="molecule type" value="Genomic_DNA"/>
</dbReference>
<feature type="compositionally biased region" description="Polar residues" evidence="4">
    <location>
        <begin position="122"/>
        <end position="138"/>
    </location>
</feature>
<reference evidence="9" key="1">
    <citation type="journal article" date="2014" name="Genome Announc.">
        <title>De novo whole-genome sequence and genome annotation of Lichtheimia ramosa.</title>
        <authorList>
            <person name="Linde J."/>
            <person name="Schwartze V."/>
            <person name="Binder U."/>
            <person name="Lass-Florl C."/>
            <person name="Voigt K."/>
            <person name="Horn F."/>
        </authorList>
    </citation>
    <scope>NUCLEOTIDE SEQUENCE</scope>
    <source>
        <strain evidence="9">JMRC FSU:6197</strain>
    </source>
</reference>
<dbReference type="PROSITE" id="PS50105">
    <property type="entry name" value="SAM_DOMAIN"/>
    <property type="match status" value="1"/>
</dbReference>
<dbReference type="Gene3D" id="1.10.150.50">
    <property type="entry name" value="Transcription Factor, Ets-1"/>
    <property type="match status" value="1"/>
</dbReference>
<dbReference type="InterPro" id="IPR001849">
    <property type="entry name" value="PH_domain"/>
</dbReference>
<feature type="compositionally biased region" description="Low complexity" evidence="4">
    <location>
        <begin position="149"/>
        <end position="166"/>
    </location>
</feature>
<feature type="domain" description="Calponin-homology (CH)" evidence="7">
    <location>
        <begin position="699"/>
        <end position="803"/>
    </location>
</feature>
<name>A0A077WFW4_9FUNG</name>
<feature type="compositionally biased region" description="Acidic residues" evidence="4">
    <location>
        <begin position="666"/>
        <end position="675"/>
    </location>
</feature>
<protein>
    <submittedName>
        <fullName evidence="9">Uncharacterized protein</fullName>
    </submittedName>
</protein>
<evidence type="ECO:0000259" key="6">
    <source>
        <dbReference type="PROSITE" id="PS50003"/>
    </source>
</evidence>
<dbReference type="SUPFAM" id="SSF50044">
    <property type="entry name" value="SH3-domain"/>
    <property type="match status" value="1"/>
</dbReference>
<dbReference type="PROSITE" id="PS50021">
    <property type="entry name" value="CH"/>
    <property type="match status" value="1"/>
</dbReference>
<dbReference type="InterPro" id="IPR011993">
    <property type="entry name" value="PH-like_dom_sf"/>
</dbReference>
<feature type="compositionally biased region" description="Low complexity" evidence="4">
    <location>
        <begin position="91"/>
        <end position="113"/>
    </location>
</feature>
<evidence type="ECO:0000313" key="9">
    <source>
        <dbReference type="EMBL" id="CDS05547.1"/>
    </source>
</evidence>
<dbReference type="InterPro" id="IPR001715">
    <property type="entry name" value="CH_dom"/>
</dbReference>
<dbReference type="InterPro" id="IPR036872">
    <property type="entry name" value="CH_dom_sf"/>
</dbReference>
<dbReference type="CDD" id="cd00014">
    <property type="entry name" value="CH_SF"/>
    <property type="match status" value="1"/>
</dbReference>
<dbReference type="Gene3D" id="2.30.29.30">
    <property type="entry name" value="Pleckstrin-homology domain (PH domain)/Phosphotyrosine-binding domain (PTB)"/>
    <property type="match status" value="1"/>
</dbReference>
<evidence type="ECO:0000256" key="1">
    <source>
        <dbReference type="ARBA" id="ARBA00022443"/>
    </source>
</evidence>
<sequence length="807" mass="90120">MAGLETVYAIHSFEAENQDEIGFSAGEPIIVVEKDEGYNDGWWQGRNVRGDVGLFPMNYTSFEPNGAPTTTALEKKIHSLEQAISKIQVSPSSHSNVLSSSQLPTPSTSTSSTERQLREQQEAGTASASSSHDIQTSRSLRRPVPTRVNSTMTSCSSMNTSQSSISPAMMARRSTQYAVSRSPTAAFKNTQKALSAALELPELKDTSPEEWDMDQVTVWMHAMGFGNVAENFKEPAIVLILVYCLFLSHFSLFSPIEAQEITGDILIELTLNSLKELEVDTFGKRFRIHSAITALRAYCNIDDDSYFGRPSRDNGSIYSASQPATPGNEYDSMTMASEDRQSRTGYSTTTGSLSSRRHHPGTLSDELGGSKMNIGRKHITADTAMRIKPVKSREVTRSSFSPTSKPQTILPVASRTSLDSIAHQSAVDVQPDMEGWLSKQGDKYKTWNRRWFVLKGPNLFYFKSPSDVRMKGIINLRGYRIVCDETIYAGKWCFKAQHDRERTFFFYTDSEFGMKAWIKALMKATISRDYTTPVMSSSTIPTVSLDIARRMKPRPPSMILYKKEHRRPKTPSLESIDDEEYAESYSNGMMSADDEPSELLTPESLDSASFDYSNTTNNTDKDCSIETGHELQDSGFDSTRGGSHLSPVVAPPHQHHHRPPIYFNGDCDDDDDEEYGDARTHGPSEEITDESYISAQEAMGSTEDYIDWIQQHIKRKISSLDEMRSGEILIDLLENLSGKSVRRPPSMVNGSVNMQMLDNIVAAFKFMGREGVQVDGRYSIKDVFGGNEPKIKEMLDAIRAWSEGLMH</sequence>
<evidence type="ECO:0000259" key="7">
    <source>
        <dbReference type="PROSITE" id="PS50021"/>
    </source>
</evidence>
<feature type="compositionally biased region" description="Basic and acidic residues" evidence="4">
    <location>
        <begin position="619"/>
        <end position="632"/>
    </location>
</feature>
<dbReference type="FunFam" id="2.30.29.30:FF:000286">
    <property type="entry name" value="PH-protein kinase domain containing protein"/>
    <property type="match status" value="1"/>
</dbReference>
<evidence type="ECO:0000256" key="2">
    <source>
        <dbReference type="ARBA" id="ARBA00022658"/>
    </source>
</evidence>
<feature type="domain" description="SAM" evidence="8">
    <location>
        <begin position="211"/>
        <end position="298"/>
    </location>
</feature>
<feature type="compositionally biased region" description="Polar residues" evidence="4">
    <location>
        <begin position="313"/>
        <end position="325"/>
    </location>
</feature>
<evidence type="ECO:0000256" key="4">
    <source>
        <dbReference type="SAM" id="MobiDB-lite"/>
    </source>
</evidence>
<dbReference type="Gene3D" id="2.30.30.40">
    <property type="entry name" value="SH3 Domains"/>
    <property type="match status" value="1"/>
</dbReference>
<dbReference type="Pfam" id="PF00018">
    <property type="entry name" value="SH3_1"/>
    <property type="match status" value="1"/>
</dbReference>
<dbReference type="InterPro" id="IPR001660">
    <property type="entry name" value="SAM"/>
</dbReference>
<dbReference type="PRINTS" id="PR00452">
    <property type="entry name" value="SH3DOMAIN"/>
</dbReference>
<dbReference type="PANTHER" id="PTHR12752">
    <property type="entry name" value="PHOSPHOINOSITOL 3-PHOSPHATE-BINDING PROTEIN"/>
    <property type="match status" value="1"/>
</dbReference>
<dbReference type="SUPFAM" id="SSF47769">
    <property type="entry name" value="SAM/Pointed domain"/>
    <property type="match status" value="1"/>
</dbReference>
<organism evidence="9">
    <name type="scientific">Lichtheimia ramosa</name>
    <dbReference type="NCBI Taxonomy" id="688394"/>
    <lineage>
        <taxon>Eukaryota</taxon>
        <taxon>Fungi</taxon>
        <taxon>Fungi incertae sedis</taxon>
        <taxon>Mucoromycota</taxon>
        <taxon>Mucoromycotina</taxon>
        <taxon>Mucoromycetes</taxon>
        <taxon>Mucorales</taxon>
        <taxon>Lichtheimiaceae</taxon>
        <taxon>Lichtheimia</taxon>
    </lineage>
</organism>
<dbReference type="GO" id="GO:0005085">
    <property type="term" value="F:guanyl-nucleotide exchange factor activity"/>
    <property type="evidence" value="ECO:0007669"/>
    <property type="project" value="UniProtKB-KW"/>
</dbReference>
<keyword evidence="1 3" id="KW-0728">SH3 domain</keyword>
<dbReference type="PANTHER" id="PTHR12752:SF9">
    <property type="entry name" value="KRAMER, ISOFORM I"/>
    <property type="match status" value="1"/>
</dbReference>
<dbReference type="InterPro" id="IPR013761">
    <property type="entry name" value="SAM/pointed_sf"/>
</dbReference>
<keyword evidence="2" id="KW-0344">Guanine-nucleotide releasing factor</keyword>
<dbReference type="Gene3D" id="1.10.418.10">
    <property type="entry name" value="Calponin-like domain"/>
    <property type="match status" value="1"/>
</dbReference>
<dbReference type="SMART" id="SM00326">
    <property type="entry name" value="SH3"/>
    <property type="match status" value="1"/>
</dbReference>
<proteinExistence type="predicted"/>
<dbReference type="SUPFAM" id="SSF50729">
    <property type="entry name" value="PH domain-like"/>
    <property type="match status" value="1"/>
</dbReference>